<accession>A0A978VRL2</accession>
<dbReference type="Gene3D" id="2.60.120.10">
    <property type="entry name" value="Jelly Rolls"/>
    <property type="match status" value="1"/>
</dbReference>
<evidence type="ECO:0000256" key="2">
    <source>
        <dbReference type="ARBA" id="ARBA00023303"/>
    </source>
</evidence>
<dbReference type="Proteomes" id="UP000813462">
    <property type="component" value="Unassembled WGS sequence"/>
</dbReference>
<dbReference type="GO" id="GO:0034220">
    <property type="term" value="P:monoatomic ion transmembrane transport"/>
    <property type="evidence" value="ECO:0007669"/>
    <property type="project" value="UniProtKB-KW"/>
</dbReference>
<keyword evidence="1" id="KW-0406">Ion transport</keyword>
<protein>
    <recommendedName>
        <fullName evidence="3">Cyclic nucleotide-binding domain-containing protein</fullName>
    </recommendedName>
</protein>
<reference evidence="4" key="1">
    <citation type="journal article" date="2021" name="Front. Plant Sci.">
        <title>Chromosome-Scale Genome Assembly for Chinese Sour Jujube and Insights Into Its Genome Evolution and Domestication Signature.</title>
        <authorList>
            <person name="Shen L.-Y."/>
            <person name="Luo H."/>
            <person name="Wang X.-L."/>
            <person name="Wang X.-M."/>
            <person name="Qiu X.-J."/>
            <person name="Liu H."/>
            <person name="Zhou S.-S."/>
            <person name="Jia K.-H."/>
            <person name="Nie S."/>
            <person name="Bao Y.-T."/>
            <person name="Zhang R.-G."/>
            <person name="Yun Q.-Z."/>
            <person name="Chai Y.-H."/>
            <person name="Lu J.-Y."/>
            <person name="Li Y."/>
            <person name="Zhao S.-W."/>
            <person name="Mao J.-F."/>
            <person name="Jia S.-G."/>
            <person name="Mao Y.-M."/>
        </authorList>
    </citation>
    <scope>NUCLEOTIDE SEQUENCE</scope>
    <source>
        <strain evidence="4">AT0</strain>
        <tissue evidence="4">Leaf</tissue>
    </source>
</reference>
<keyword evidence="2" id="KW-0407">Ion channel</keyword>
<dbReference type="PROSITE" id="PS50042">
    <property type="entry name" value="CNMP_BINDING_3"/>
    <property type="match status" value="1"/>
</dbReference>
<evidence type="ECO:0000256" key="1">
    <source>
        <dbReference type="ARBA" id="ARBA00023286"/>
    </source>
</evidence>
<organism evidence="4 5">
    <name type="scientific">Ziziphus jujuba var. spinosa</name>
    <dbReference type="NCBI Taxonomy" id="714518"/>
    <lineage>
        <taxon>Eukaryota</taxon>
        <taxon>Viridiplantae</taxon>
        <taxon>Streptophyta</taxon>
        <taxon>Embryophyta</taxon>
        <taxon>Tracheophyta</taxon>
        <taxon>Spermatophyta</taxon>
        <taxon>Magnoliopsida</taxon>
        <taxon>eudicotyledons</taxon>
        <taxon>Gunneridae</taxon>
        <taxon>Pentapetalae</taxon>
        <taxon>rosids</taxon>
        <taxon>fabids</taxon>
        <taxon>Rosales</taxon>
        <taxon>Rhamnaceae</taxon>
        <taxon>Paliureae</taxon>
        <taxon>Ziziphus</taxon>
    </lineage>
</organism>
<comment type="caution">
    <text evidence="4">The sequence shown here is derived from an EMBL/GenBank/DDBJ whole genome shotgun (WGS) entry which is preliminary data.</text>
</comment>
<gene>
    <name evidence="4" type="ORF">FEM48_Zijuj03G0172300</name>
</gene>
<feature type="domain" description="Cyclic nucleotide-binding" evidence="3">
    <location>
        <begin position="141"/>
        <end position="222"/>
    </location>
</feature>
<dbReference type="PANTHER" id="PTHR45651:SF68">
    <property type="entry name" value="ION TRANSPORT DOMAIN-CONTAINING PROTEIN"/>
    <property type="match status" value="1"/>
</dbReference>
<keyword evidence="1" id="KW-1071">Ligand-gated ion channel</keyword>
<dbReference type="InterPro" id="IPR014710">
    <property type="entry name" value="RmlC-like_jellyroll"/>
</dbReference>
<dbReference type="AlphaFoldDB" id="A0A978VRL2"/>
<keyword evidence="1" id="KW-0813">Transport</keyword>
<evidence type="ECO:0000313" key="5">
    <source>
        <dbReference type="Proteomes" id="UP000813462"/>
    </source>
</evidence>
<dbReference type="PANTHER" id="PTHR45651">
    <property type="entry name" value="CYCLIC NUCLEOTIDE-GATED ION CHANNEL 15-RELATED-RELATED"/>
    <property type="match status" value="1"/>
</dbReference>
<name>A0A978VRL2_ZIZJJ</name>
<dbReference type="EMBL" id="JAEACU010000003">
    <property type="protein sequence ID" value="KAH7538187.1"/>
    <property type="molecule type" value="Genomic_DNA"/>
</dbReference>
<dbReference type="InterPro" id="IPR000595">
    <property type="entry name" value="cNMP-bd_dom"/>
</dbReference>
<dbReference type="GO" id="GO:0016020">
    <property type="term" value="C:membrane"/>
    <property type="evidence" value="ECO:0007669"/>
    <property type="project" value="UniProtKB-SubCell"/>
</dbReference>
<sequence length="222" mass="26079">MPFSKVCLVQWILPKSFSNVRSAKSEAYMQLAITKLERRRQTMEKIEQGTKLISRDKLPEYVKGVLVQHILYAIQHDKDVDFEHVVASFRDQKGVLKEEELELNMIPENMKAILLRYVRRKLEDNKDIDVKNLLSILPIEYKESLKKHFCLASLEKLKPVVYSEHSYIIRKEEPLDLMLFITQGVVWSYAAKNDDNGSNYGFTSFKRLERGDYYGEELLNRT</sequence>
<dbReference type="InterPro" id="IPR018490">
    <property type="entry name" value="cNMP-bd_dom_sf"/>
</dbReference>
<proteinExistence type="predicted"/>
<evidence type="ECO:0000259" key="3">
    <source>
        <dbReference type="PROSITE" id="PS50042"/>
    </source>
</evidence>
<evidence type="ECO:0000313" key="4">
    <source>
        <dbReference type="EMBL" id="KAH7538187.1"/>
    </source>
</evidence>
<dbReference type="SUPFAM" id="SSF51206">
    <property type="entry name" value="cAMP-binding domain-like"/>
    <property type="match status" value="1"/>
</dbReference>